<evidence type="ECO:0000313" key="2">
    <source>
        <dbReference type="EMBL" id="RRJ26710.1"/>
    </source>
</evidence>
<name>A0A3P3R226_9FIRM</name>
<accession>A0A3P3R226</accession>
<gene>
    <name evidence="2" type="ORF">EHV10_01380</name>
</gene>
<dbReference type="OrthoDB" id="572639at2"/>
<evidence type="ECO:0000259" key="1">
    <source>
        <dbReference type="Pfam" id="PF10686"/>
    </source>
</evidence>
<comment type="caution">
    <text evidence="2">The sequence shown here is derived from an EMBL/GenBank/DDBJ whole genome shotgun (WGS) entry which is preliminary data.</text>
</comment>
<evidence type="ECO:0000313" key="3">
    <source>
        <dbReference type="Proteomes" id="UP000272490"/>
    </source>
</evidence>
<proteinExistence type="predicted"/>
<organism evidence="2 3">
    <name type="scientific">Lachnoanaerobaculum gingivalis</name>
    <dbReference type="NCBI Taxonomy" id="2490855"/>
    <lineage>
        <taxon>Bacteria</taxon>
        <taxon>Bacillati</taxon>
        <taxon>Bacillota</taxon>
        <taxon>Clostridia</taxon>
        <taxon>Lachnospirales</taxon>
        <taxon>Lachnospiraceae</taxon>
        <taxon>Lachnoanaerobaculum</taxon>
    </lineage>
</organism>
<dbReference type="InterPro" id="IPR019627">
    <property type="entry name" value="YAcAr"/>
</dbReference>
<keyword evidence="3" id="KW-1185">Reference proteome</keyword>
<protein>
    <submittedName>
        <fullName evidence="2">DUF2493 domain-containing protein</fullName>
    </submittedName>
</protein>
<dbReference type="AlphaFoldDB" id="A0A3P3R226"/>
<dbReference type="Pfam" id="PF10686">
    <property type="entry name" value="YAcAr"/>
    <property type="match status" value="1"/>
</dbReference>
<dbReference type="Proteomes" id="UP000272490">
    <property type="component" value="Unassembled WGS sequence"/>
</dbReference>
<dbReference type="EMBL" id="RRCO01000001">
    <property type="protein sequence ID" value="RRJ26710.1"/>
    <property type="molecule type" value="Genomic_DNA"/>
</dbReference>
<sequence>MILRVIVCGGRNFQDREFCFEKLDEIIGQLDNVEIVSGHAKGADTLGEEYALKNSLKVSVFKPDWKKYGRGAGPVRNKEMYKYALEDEPMIIAFWDGESKGTKSMIDIASKDGAKVHVVEI</sequence>
<feature type="domain" description="YspA cpYpsA-related SLOG" evidence="1">
    <location>
        <begin position="4"/>
        <end position="68"/>
    </location>
</feature>
<reference evidence="2 3" key="1">
    <citation type="submission" date="2018-11" db="EMBL/GenBank/DDBJ databases">
        <title>Genome sequencing of Lachnoanaerobaculum sp. KCOM 2030 (= ChDC B114).</title>
        <authorList>
            <person name="Kook J.-K."/>
            <person name="Park S.-N."/>
            <person name="Lim Y.K."/>
        </authorList>
    </citation>
    <scope>NUCLEOTIDE SEQUENCE [LARGE SCALE GENOMIC DNA]</scope>
    <source>
        <strain evidence="2 3">KCOM 2030</strain>
    </source>
</reference>